<name>A0ABN8AZ52_CHISP</name>
<dbReference type="InterPro" id="IPR011990">
    <property type="entry name" value="TPR-like_helical_dom_sf"/>
</dbReference>
<gene>
    <name evidence="6" type="ORF">CHILSU_LOCUS1352</name>
</gene>
<dbReference type="Pfam" id="PF23322">
    <property type="entry name" value="PPIase_AIP"/>
    <property type="match status" value="1"/>
</dbReference>
<feature type="domain" description="AIP/AIPL N-terminal FKBP-type PPIase" evidence="5">
    <location>
        <begin position="23"/>
        <end position="146"/>
    </location>
</feature>
<dbReference type="InterPro" id="IPR019734">
    <property type="entry name" value="TPR_rpt"/>
</dbReference>
<organism evidence="6 7">
    <name type="scientific">Chilo suppressalis</name>
    <name type="common">Asiatic rice borer moth</name>
    <dbReference type="NCBI Taxonomy" id="168631"/>
    <lineage>
        <taxon>Eukaryota</taxon>
        <taxon>Metazoa</taxon>
        <taxon>Ecdysozoa</taxon>
        <taxon>Arthropoda</taxon>
        <taxon>Hexapoda</taxon>
        <taxon>Insecta</taxon>
        <taxon>Pterygota</taxon>
        <taxon>Neoptera</taxon>
        <taxon>Endopterygota</taxon>
        <taxon>Lepidoptera</taxon>
        <taxon>Glossata</taxon>
        <taxon>Ditrysia</taxon>
        <taxon>Pyraloidea</taxon>
        <taxon>Crambidae</taxon>
        <taxon>Crambinae</taxon>
        <taxon>Chilo</taxon>
    </lineage>
</organism>
<protein>
    <recommendedName>
        <fullName evidence="5">AIP/AIPL N-terminal FKBP-type PPIase domain-containing protein</fullName>
    </recommendedName>
</protein>
<keyword evidence="3" id="KW-0677">Repeat</keyword>
<proteinExistence type="predicted"/>
<evidence type="ECO:0000256" key="1">
    <source>
        <dbReference type="ARBA" id="ARBA00004496"/>
    </source>
</evidence>
<dbReference type="Gene3D" id="3.10.50.40">
    <property type="match status" value="1"/>
</dbReference>
<dbReference type="EMBL" id="OU963904">
    <property type="protein sequence ID" value="CAH0398239.1"/>
    <property type="molecule type" value="Genomic_DNA"/>
</dbReference>
<keyword evidence="7" id="KW-1185">Reference proteome</keyword>
<evidence type="ECO:0000313" key="6">
    <source>
        <dbReference type="EMBL" id="CAH0398239.1"/>
    </source>
</evidence>
<keyword evidence="2" id="KW-0963">Cytoplasm</keyword>
<dbReference type="SUPFAM" id="SSF54534">
    <property type="entry name" value="FKBP-like"/>
    <property type="match status" value="1"/>
</dbReference>
<dbReference type="InterPro" id="IPR056277">
    <property type="entry name" value="PPIase_AIP"/>
</dbReference>
<dbReference type="Proteomes" id="UP001153292">
    <property type="component" value="Chromosome 11"/>
</dbReference>
<evidence type="ECO:0000256" key="4">
    <source>
        <dbReference type="ARBA" id="ARBA00022803"/>
    </source>
</evidence>
<comment type="subcellular location">
    <subcellularLocation>
        <location evidence="1">Cytoplasm</location>
    </subcellularLocation>
</comment>
<keyword evidence="4" id="KW-0802">TPR repeat</keyword>
<dbReference type="PANTHER" id="PTHR11242">
    <property type="entry name" value="ARYL HYDROCARBON RECEPTOR INTERACTING PROTEIN RELATED"/>
    <property type="match status" value="1"/>
</dbReference>
<accession>A0ABN8AZ52</accession>
<evidence type="ECO:0000256" key="2">
    <source>
        <dbReference type="ARBA" id="ARBA00022490"/>
    </source>
</evidence>
<sequence length="332" mass="38751">METKAPIVKNIVNAGKKYIPIADGSKVHFHFQTWKLGKERILIDDSKVIGKKEPMVLVIGKKFKLEVWETIVKMMVVGEVASFRVQKELVYSYPFVAKTLRELGKDACTIKHSCTMTLHTEGIGYPDLDDLINNPCDLEFIIELLKVETADEYEKELWQLNVQERLDLVPILKEKGNQFYRERKIVEAEEAYSQALAICEQLMIRERKSDEEWINLNNIKLPILLNYVQCKLLNGDYYAVIEHCNTILEYDNDNEKALYRRAKAHVGAWNPDKAEDDFKRLKELNTSNTRMVKNELETLRRLRLEKEEVDRGALQKMFLKENNTVQEPENLN</sequence>
<dbReference type="InterPro" id="IPR039663">
    <property type="entry name" value="AIP/AIPL1/TTC9"/>
</dbReference>
<evidence type="ECO:0000259" key="5">
    <source>
        <dbReference type="Pfam" id="PF23322"/>
    </source>
</evidence>
<dbReference type="SMART" id="SM00028">
    <property type="entry name" value="TPR"/>
    <property type="match status" value="3"/>
</dbReference>
<dbReference type="PANTHER" id="PTHR11242:SF0">
    <property type="entry name" value="TPR_REGION DOMAIN-CONTAINING PROTEIN"/>
    <property type="match status" value="1"/>
</dbReference>
<dbReference type="InterPro" id="IPR046357">
    <property type="entry name" value="PPIase_dom_sf"/>
</dbReference>
<evidence type="ECO:0000256" key="3">
    <source>
        <dbReference type="ARBA" id="ARBA00022737"/>
    </source>
</evidence>
<reference evidence="6" key="1">
    <citation type="submission" date="2021-12" db="EMBL/GenBank/DDBJ databases">
        <authorList>
            <person name="King R."/>
        </authorList>
    </citation>
    <scope>NUCLEOTIDE SEQUENCE</scope>
</reference>
<evidence type="ECO:0000313" key="7">
    <source>
        <dbReference type="Proteomes" id="UP001153292"/>
    </source>
</evidence>
<dbReference type="Gene3D" id="1.25.40.10">
    <property type="entry name" value="Tetratricopeptide repeat domain"/>
    <property type="match status" value="1"/>
</dbReference>
<dbReference type="SUPFAM" id="SSF48452">
    <property type="entry name" value="TPR-like"/>
    <property type="match status" value="1"/>
</dbReference>